<dbReference type="CDD" id="cd09854">
    <property type="entry name" value="PIN_VapC-like"/>
    <property type="match status" value="1"/>
</dbReference>
<reference evidence="2" key="1">
    <citation type="submission" date="2011-08" db="EMBL/GenBank/DDBJ databases">
        <authorList>
            <consortium name="The Broad Institute Genome Sequencing Platform"/>
            <person name="Earl A."/>
            <person name="Ward D."/>
            <person name="Feldgarden M."/>
            <person name="Gevers D."/>
            <person name="Sizova M."/>
            <person name="Hazen A."/>
            <person name="Epstein S."/>
            <person name="Young S.K."/>
            <person name="Zeng Q."/>
            <person name="Gargeya S."/>
            <person name="Fitzgerald M."/>
            <person name="Haas B."/>
            <person name="Abouelleil A."/>
            <person name="Alvarado L."/>
            <person name="Arachchi H.M."/>
            <person name="Berlin A."/>
            <person name="Brown A."/>
            <person name="Chapman S.B."/>
            <person name="Chen Z."/>
            <person name="Dunbar C."/>
            <person name="Freedman E."/>
            <person name="Gearin G."/>
            <person name="Gellesch M."/>
            <person name="Goldberg J."/>
            <person name="Griggs A."/>
            <person name="Gujja S."/>
            <person name="Heiman D."/>
            <person name="Howarth C."/>
            <person name="Larson L."/>
            <person name="Lui A."/>
            <person name="MacDonald P.J.P."/>
            <person name="Montmayeur A."/>
            <person name="Murphy C."/>
            <person name="Neiman D."/>
            <person name="Pearson M."/>
            <person name="Priest M."/>
            <person name="Roberts A."/>
            <person name="Saif S."/>
            <person name="Shea T."/>
            <person name="Shenoy N."/>
            <person name="Sisk P."/>
            <person name="Stolte C."/>
            <person name="Sykes S."/>
            <person name="Wortman J."/>
            <person name="Nusbaum C."/>
            <person name="Birren B."/>
        </authorList>
    </citation>
    <scope>NUCLEOTIDE SEQUENCE</scope>
    <source>
        <strain evidence="2">ACB1</strain>
    </source>
</reference>
<name>G9WPG1_9FIRM</name>
<dbReference type="AlphaFoldDB" id="G9WPG1"/>
<accession>G9WPG1</accession>
<gene>
    <name evidence="2" type="ORF">HMPREF9625_01244</name>
</gene>
<dbReference type="InterPro" id="IPR029060">
    <property type="entry name" value="PIN-like_dom_sf"/>
</dbReference>
<reference evidence="2" key="2">
    <citation type="submission" date="2013-03" db="EMBL/GenBank/DDBJ databases">
        <title>The Genome Sequence of Oribacterium sp. ACB1.</title>
        <authorList>
            <consortium name="The Broad Institute Genomics Platform"/>
            <consortium name="The Broad Institute Genome Sequencing Center for Infectious Disease"/>
            <person name="Earl A."/>
            <person name="Ward D."/>
            <person name="Feldgarden M."/>
            <person name="Gevers D."/>
            <person name="Sizova M."/>
            <person name="Hazen A."/>
            <person name="Epstein S."/>
            <person name="Walker B."/>
            <person name="Young S."/>
            <person name="Zeng Q."/>
            <person name="Gargeya S."/>
            <person name="Fitzgerald M."/>
            <person name="Haas B."/>
            <person name="Abouelleil A."/>
            <person name="Allen A.W."/>
            <person name="Alvarado L."/>
            <person name="Arachchi H.M."/>
            <person name="Berlin A.M."/>
            <person name="Chapman S.B."/>
            <person name="Gainer-Dewar J."/>
            <person name="Goldberg J."/>
            <person name="Griggs A."/>
            <person name="Gujja S."/>
            <person name="Hansen M."/>
            <person name="Howarth C."/>
            <person name="Imamovic A."/>
            <person name="Ireland A."/>
            <person name="Larimer J."/>
            <person name="McCowan C."/>
            <person name="Murphy C."/>
            <person name="Pearson M."/>
            <person name="Poon T.W."/>
            <person name="Priest M."/>
            <person name="Roberts A."/>
            <person name="Saif S."/>
            <person name="Shea T."/>
            <person name="Sisk P."/>
            <person name="Sykes S."/>
            <person name="Wortman J."/>
            <person name="Nusbaum C."/>
            <person name="Birren B."/>
        </authorList>
    </citation>
    <scope>NUCLEOTIDE SEQUENCE [LARGE SCALE GENOMIC DNA]</scope>
    <source>
        <strain evidence="2">ACB1</strain>
    </source>
</reference>
<dbReference type="HOGENOM" id="CLU_124456_3_0_9"/>
<sequence length="135" mass="15602">MKLLIDGNILLDVLQRRTPYFKDSVGIWKICETKQVEGYVSALTFANLVYVMRKELDAEKINEVLKQLSLIFIFENLNVSDMSSAAEMQWDDFEDAIQSATAKRIHADYIITRNERDFRESDVTALTATEFLSRL</sequence>
<dbReference type="Pfam" id="PF13470">
    <property type="entry name" value="PIN_3"/>
    <property type="match status" value="1"/>
</dbReference>
<proteinExistence type="predicted"/>
<protein>
    <recommendedName>
        <fullName evidence="1">PIN domain-containing protein</fullName>
    </recommendedName>
</protein>
<dbReference type="EMBL" id="AFZC02000001">
    <property type="protein sequence ID" value="EHL10244.1"/>
    <property type="molecule type" value="Genomic_DNA"/>
</dbReference>
<keyword evidence="3" id="KW-1185">Reference proteome</keyword>
<evidence type="ECO:0000313" key="2">
    <source>
        <dbReference type="EMBL" id="EHL10244.1"/>
    </source>
</evidence>
<comment type="caution">
    <text evidence="2">The sequence shown here is derived from an EMBL/GenBank/DDBJ whole genome shotgun (WGS) entry which is preliminary data.</text>
</comment>
<dbReference type="InterPro" id="IPR002716">
    <property type="entry name" value="PIN_dom"/>
</dbReference>
<dbReference type="Proteomes" id="UP000018461">
    <property type="component" value="Unassembled WGS sequence"/>
</dbReference>
<dbReference type="RefSeq" id="WP_009535091.1">
    <property type="nucleotide sequence ID" value="NZ_KE148312.1"/>
</dbReference>
<dbReference type="STRING" id="796943.HMPREF9625_01244"/>
<evidence type="ECO:0000313" key="3">
    <source>
        <dbReference type="Proteomes" id="UP000018461"/>
    </source>
</evidence>
<feature type="domain" description="PIN" evidence="1">
    <location>
        <begin position="2"/>
        <end position="115"/>
    </location>
</feature>
<dbReference type="Gene3D" id="3.40.50.1010">
    <property type="entry name" value="5'-nuclease"/>
    <property type="match status" value="1"/>
</dbReference>
<dbReference type="SUPFAM" id="SSF88723">
    <property type="entry name" value="PIN domain-like"/>
    <property type="match status" value="1"/>
</dbReference>
<dbReference type="PATRIC" id="fig|796943.3.peg.1685"/>
<evidence type="ECO:0000259" key="1">
    <source>
        <dbReference type="Pfam" id="PF13470"/>
    </source>
</evidence>
<organism evidence="2 3">
    <name type="scientific">Oribacterium parvum ACB1</name>
    <dbReference type="NCBI Taxonomy" id="796943"/>
    <lineage>
        <taxon>Bacteria</taxon>
        <taxon>Bacillati</taxon>
        <taxon>Bacillota</taxon>
        <taxon>Clostridia</taxon>
        <taxon>Lachnospirales</taxon>
        <taxon>Lachnospiraceae</taxon>
        <taxon>Oribacterium</taxon>
    </lineage>
</organism>